<evidence type="ECO:0000256" key="2">
    <source>
        <dbReference type="SAM" id="MobiDB-lite"/>
    </source>
</evidence>
<organism evidence="3">
    <name type="scientific">Schistosoma japonicum</name>
    <name type="common">Blood fluke</name>
    <dbReference type="NCBI Taxonomy" id="6182"/>
    <lineage>
        <taxon>Eukaryota</taxon>
        <taxon>Metazoa</taxon>
        <taxon>Spiralia</taxon>
        <taxon>Lophotrochozoa</taxon>
        <taxon>Platyhelminthes</taxon>
        <taxon>Trematoda</taxon>
        <taxon>Digenea</taxon>
        <taxon>Strigeidida</taxon>
        <taxon>Schistosomatoidea</taxon>
        <taxon>Schistosomatidae</taxon>
        <taxon>Schistosoma</taxon>
    </lineage>
</organism>
<dbReference type="AlphaFoldDB" id="Q5DFE1"/>
<dbReference type="GO" id="GO:0005634">
    <property type="term" value="C:nucleus"/>
    <property type="evidence" value="ECO:0007669"/>
    <property type="project" value="TreeGrafter"/>
</dbReference>
<dbReference type="InterPro" id="IPR025799">
    <property type="entry name" value="Arg_MeTrfase"/>
</dbReference>
<dbReference type="PANTHER" id="PTHR11006">
    <property type="entry name" value="PROTEIN ARGININE N-METHYLTRANSFERASE"/>
    <property type="match status" value="1"/>
</dbReference>
<evidence type="ECO:0000256" key="1">
    <source>
        <dbReference type="ARBA" id="ARBA00022691"/>
    </source>
</evidence>
<reference evidence="3" key="2">
    <citation type="journal article" date="2006" name="PLoS Pathog.">
        <title>New perspectives on host-parasite interplay by comparative transcriptomic and proteomic analyses of Schistosoma japonicum.</title>
        <authorList>
            <person name="Liu F."/>
            <person name="Lu J."/>
            <person name="Hu W."/>
            <person name="Wang S.Y."/>
            <person name="Cui S.J."/>
            <person name="Chi M."/>
            <person name="Yan Q."/>
            <person name="Wang X.R."/>
            <person name="Song H.D."/>
            <person name="Xu X.N."/>
            <person name="Wang J.J."/>
            <person name="Zhang X.L."/>
            <person name="Zhang X."/>
            <person name="Wang Z.Q."/>
            <person name="Xue C.L."/>
            <person name="Brindley P.J."/>
            <person name="McManus D.P."/>
            <person name="Yang P.Y."/>
            <person name="Feng Z."/>
            <person name="Chen Z."/>
            <person name="Han Z.G."/>
        </authorList>
    </citation>
    <scope>NUCLEOTIDE SEQUENCE</scope>
</reference>
<proteinExistence type="evidence at transcript level"/>
<dbReference type="Pfam" id="PF06325">
    <property type="entry name" value="PrmA"/>
    <property type="match status" value="1"/>
</dbReference>
<dbReference type="PANTHER" id="PTHR11006:SF53">
    <property type="entry name" value="PROTEIN ARGININE N-METHYLTRANSFERASE 3"/>
    <property type="match status" value="1"/>
</dbReference>
<sequence>MNGKNGETSGKITGSISTPCDSATESSDMTSKDYYFDSYAHFGIHEEMLKDEIRTLTYRSALIHNKHLVKDKVVLDVGCGTAILCLFAIKAGAKHAIGVIVFLAYISLRLNVPTLLTEQWKLSELITCLTVSH</sequence>
<dbReference type="InterPro" id="IPR029063">
    <property type="entry name" value="SAM-dependent_MTases_sf"/>
</dbReference>
<reference evidence="3" key="1">
    <citation type="submission" date="2004-11" db="EMBL/GenBank/DDBJ databases">
        <title>The full-length cDNA sequences of Schistosoma japonicum genes.</title>
        <authorList>
            <person name="Han Z."/>
        </authorList>
    </citation>
    <scope>NUCLEOTIDE SEQUENCE</scope>
</reference>
<protein>
    <submittedName>
        <fullName evidence="3">SJCHGC02911 protein</fullName>
    </submittedName>
</protein>
<dbReference type="Gene3D" id="3.40.50.150">
    <property type="entry name" value="Vaccinia Virus protein VP39"/>
    <property type="match status" value="1"/>
</dbReference>
<dbReference type="EMBL" id="AY813733">
    <property type="protein sequence ID" value="AAW25465.1"/>
    <property type="molecule type" value="mRNA"/>
</dbReference>
<name>Q5DFE1_SCHJA</name>
<dbReference type="GO" id="GO:0042054">
    <property type="term" value="F:histone methyltransferase activity"/>
    <property type="evidence" value="ECO:0007669"/>
    <property type="project" value="TreeGrafter"/>
</dbReference>
<dbReference type="CDD" id="cd02440">
    <property type="entry name" value="AdoMet_MTases"/>
    <property type="match status" value="1"/>
</dbReference>
<keyword evidence="1" id="KW-0949">S-adenosyl-L-methionine</keyword>
<dbReference type="SUPFAM" id="SSF53335">
    <property type="entry name" value="S-adenosyl-L-methionine-dependent methyltransferases"/>
    <property type="match status" value="1"/>
</dbReference>
<evidence type="ECO:0000313" key="3">
    <source>
        <dbReference type="EMBL" id="AAW25465.1"/>
    </source>
</evidence>
<accession>Q5DFE1</accession>
<feature type="region of interest" description="Disordered" evidence="2">
    <location>
        <begin position="1"/>
        <end position="27"/>
    </location>
</feature>
<dbReference type="GO" id="GO:0016274">
    <property type="term" value="F:protein-arginine N-methyltransferase activity"/>
    <property type="evidence" value="ECO:0007669"/>
    <property type="project" value="InterPro"/>
</dbReference>